<geneLocation type="plasmid" evidence="1">
    <name>unnamed1</name>
</geneLocation>
<organism evidence="1 2">
    <name type="scientific">Cnuibacter physcomitrellae</name>
    <dbReference type="NCBI Taxonomy" id="1619308"/>
    <lineage>
        <taxon>Bacteria</taxon>
        <taxon>Bacillati</taxon>
        <taxon>Actinomycetota</taxon>
        <taxon>Actinomycetes</taxon>
        <taxon>Micrococcales</taxon>
        <taxon>Microbacteriaceae</taxon>
        <taxon>Cnuibacter</taxon>
    </lineage>
</organism>
<dbReference type="RefSeq" id="WP_085021659.1">
    <property type="nucleotide sequence ID" value="NZ_BMHD01000003.1"/>
</dbReference>
<sequence>MITRVWFGEILTEDAAAYRECADSVRVPRTRAAVGNFGVWVMLRDVDAGYTQVMILSYWASLADVELWAGYDIEKPRLFPEEDHFFIAGDSAAKHFTFAAGAPAVDPTAADRGDR</sequence>
<evidence type="ECO:0000313" key="1">
    <source>
        <dbReference type="EMBL" id="ARJ07522.1"/>
    </source>
</evidence>
<evidence type="ECO:0000313" key="2">
    <source>
        <dbReference type="Proteomes" id="UP000192775"/>
    </source>
</evidence>
<name>A0A1X9LSX2_9MICO</name>
<dbReference type="AlphaFoldDB" id="A0A1X9LSX2"/>
<dbReference type="Proteomes" id="UP000192775">
    <property type="component" value="Plasmid unnamed1"/>
</dbReference>
<gene>
    <name evidence="1" type="ORF">B5808_19155</name>
</gene>
<accession>A0A1X9LSX2</accession>
<dbReference type="EMBL" id="CP020716">
    <property type="protein sequence ID" value="ARJ07522.1"/>
    <property type="molecule type" value="Genomic_DNA"/>
</dbReference>
<reference evidence="1 2" key="1">
    <citation type="submission" date="2017-04" db="EMBL/GenBank/DDBJ databases">
        <authorList>
            <person name="Afonso C.L."/>
            <person name="Miller P.J."/>
            <person name="Scott M.A."/>
            <person name="Spackman E."/>
            <person name="Goraichik I."/>
            <person name="Dimitrov K.M."/>
            <person name="Suarez D.L."/>
            <person name="Swayne D.E."/>
        </authorList>
    </citation>
    <scope>NUCLEOTIDE SEQUENCE [LARGE SCALE GENOMIC DNA]</scope>
    <source>
        <strain evidence="2">XA(T)</strain>
        <plasmid evidence="2">Plasmid unnamed1</plasmid>
    </source>
</reference>
<dbReference type="KEGG" id="cphy:B5808_19155"/>
<protein>
    <submittedName>
        <fullName evidence="1">Uncharacterized protein</fullName>
    </submittedName>
</protein>
<proteinExistence type="predicted"/>
<keyword evidence="1" id="KW-0614">Plasmid</keyword>
<keyword evidence="2" id="KW-1185">Reference proteome</keyword>